<dbReference type="AlphaFoldDB" id="A0A142EQF5"/>
<dbReference type="SUPFAM" id="SSF55874">
    <property type="entry name" value="ATPase domain of HSP90 chaperone/DNA topoisomerase II/histidine kinase"/>
    <property type="match status" value="1"/>
</dbReference>
<comment type="catalytic activity">
    <reaction evidence="1">
        <text>ATP + protein L-histidine = ADP + protein N-phospho-L-histidine.</text>
        <dbReference type="EC" id="2.7.13.3"/>
    </reaction>
</comment>
<dbReference type="SMART" id="SM00091">
    <property type="entry name" value="PAS"/>
    <property type="match status" value="4"/>
</dbReference>
<dbReference type="InterPro" id="IPR003594">
    <property type="entry name" value="HATPase_dom"/>
</dbReference>
<dbReference type="SMART" id="SM00387">
    <property type="entry name" value="HATPase_c"/>
    <property type="match status" value="1"/>
</dbReference>
<dbReference type="InterPro" id="IPR036890">
    <property type="entry name" value="HATPase_C_sf"/>
</dbReference>
<gene>
    <name evidence="11" type="ORF">AO498_13010</name>
</gene>
<protein>
    <recommendedName>
        <fullName evidence="2">histidine kinase</fullName>
        <ecNumber evidence="2">2.7.13.3</ecNumber>
    </recommendedName>
</protein>
<keyword evidence="6" id="KW-0175">Coiled coil</keyword>
<sequence>MGNSESNSKKETTNNSRSSLDQQFLHVAPENVVLMTGQWVIQDSAVSFSEEVFQLLEIDHSSEASFDLIFNLICEAEPQPTIHQLKRLIEGENYFQTTIWIKTPKGNKKNIQIEGSTFTLQGIKQKGGLIKVIAEGLEFFTDCRRIVTIFDSMDELVWMVNKENELAYANESFQKEFMERYGSPLRPNSIILDRNLLDSEAIEFWEESYARAFKGEQFSLVRTLTIDGLKINSDIRFIPVNVDHKISFVACILRNITDKIKSEQETHQLIEKLNLSQKISRLGYWEFDLETEEIFWSDEVYEIWGIPKNSIKPNFESFIQSFPSEDREEFVQEHRAALSGERPLNAIHRIITPKGKIKYVREKGELSFSDGKIRFIGTVQDISEEHQLNKLLESKTKLISKTAEITQSFLEAENWEDRMDDMLQMIGEATDVDRASLIRIYDSKGVMTNEWTNGIASAQLDNPDYKSIPVEEHPEIWHLLNERKPFSIRTSDTSGATKKILEEQSIVSILIVPIFVGNEIFGFVVLDNCDLERVWSEDEMNFLNSTTTNLAFVIEKKFNLDENKRALNVKNSLLESIRDSFYALDKNYKVTYWNNVLEKLTGVSRSEIIGKSIWDYVKEVNSDFREAYKKVLDHQETVTFESFDPWVNRWLDVTMYPSADGLSAIIRDISDRKESENKINEFNERFKLISQASTDAIWDVNFITKQHYWGEGFDYLFGEEIAGFHPDNSRWLERIFPEDRDFVTNYLDQCLQDPSEEYFQVEYRFSKKGKGFFYLLDRGIIKRDEDGKPTRMVGIIQDITNRKAYEESLKILNKELLEANQELEATNKELEQFAFVASHDLQEPLRMISSFLGLLEKKYSPVLDSTALKYIHFAVDGAKRMRSIILDLLEFSRLGNISEKKVWAESGKLVNDVILLNQRDISEKQAKIHLGTLPTINCHPNAIIQVFQNLISNGLKYQPAGQTPEIWISGEELSDQWKFEIRDNGIGIEEEYLDKIFVIFQRLHQKDQYSGTGIGLSICKKIVEYHGGKIWAESIPGQGSTFYFTLKK</sequence>
<dbReference type="PANTHER" id="PTHR43304">
    <property type="entry name" value="PHYTOCHROME-LIKE PROTEIN CPH1"/>
    <property type="match status" value="1"/>
</dbReference>
<name>A0A142EQF5_9BACT</name>
<keyword evidence="3" id="KW-0597">Phosphoprotein</keyword>
<dbReference type="CDD" id="cd00130">
    <property type="entry name" value="PAS"/>
    <property type="match status" value="2"/>
</dbReference>
<dbReference type="KEGG" id="alm:AO498_13010"/>
<dbReference type="InterPro" id="IPR035965">
    <property type="entry name" value="PAS-like_dom_sf"/>
</dbReference>
<dbReference type="InterPro" id="IPR003661">
    <property type="entry name" value="HisK_dim/P_dom"/>
</dbReference>
<dbReference type="PANTHER" id="PTHR43304:SF1">
    <property type="entry name" value="PAC DOMAIN-CONTAINING PROTEIN"/>
    <property type="match status" value="1"/>
</dbReference>
<dbReference type="InterPro" id="IPR000014">
    <property type="entry name" value="PAS"/>
</dbReference>
<dbReference type="InterPro" id="IPR001610">
    <property type="entry name" value="PAC"/>
</dbReference>
<dbReference type="InterPro" id="IPR013656">
    <property type="entry name" value="PAS_4"/>
</dbReference>
<dbReference type="PROSITE" id="PS50113">
    <property type="entry name" value="PAC"/>
    <property type="match status" value="1"/>
</dbReference>
<reference evidence="11 12" key="2">
    <citation type="journal article" date="2016" name="Genome Announc.">
        <title>Complete Genome Sequence of Algoriphagus sp. Strain M8-2, Isolated from a Brackish Lake.</title>
        <authorList>
            <person name="Muraguchi Y."/>
            <person name="Kushimoto K."/>
            <person name="Ohtsubo Y."/>
            <person name="Suzuki T."/>
            <person name="Dohra H."/>
            <person name="Kimbara K."/>
            <person name="Shintani M."/>
        </authorList>
    </citation>
    <scope>NUCLEOTIDE SEQUENCE [LARGE SCALE GENOMIC DNA]</scope>
    <source>
        <strain evidence="11 12">M8-2</strain>
    </source>
</reference>
<evidence type="ECO:0000259" key="9">
    <source>
        <dbReference type="PROSITE" id="PS50112"/>
    </source>
</evidence>
<dbReference type="Pfam" id="PF08448">
    <property type="entry name" value="PAS_4"/>
    <property type="match status" value="1"/>
</dbReference>
<dbReference type="RefSeq" id="WP_067548431.1">
    <property type="nucleotide sequence ID" value="NZ_CP012836.1"/>
</dbReference>
<evidence type="ECO:0000256" key="2">
    <source>
        <dbReference type="ARBA" id="ARBA00012438"/>
    </source>
</evidence>
<dbReference type="InterPro" id="IPR005467">
    <property type="entry name" value="His_kinase_dom"/>
</dbReference>
<feature type="region of interest" description="Disordered" evidence="7">
    <location>
        <begin position="1"/>
        <end position="21"/>
    </location>
</feature>
<keyword evidence="12" id="KW-1185">Reference proteome</keyword>
<dbReference type="STRING" id="1727163.AO498_13010"/>
<dbReference type="EMBL" id="CP012836">
    <property type="protein sequence ID" value="AMQ57360.1"/>
    <property type="molecule type" value="Genomic_DNA"/>
</dbReference>
<accession>A0A142EQF5</accession>
<dbReference type="InterPro" id="IPR000700">
    <property type="entry name" value="PAS-assoc_C"/>
</dbReference>
<dbReference type="SUPFAM" id="SSF55781">
    <property type="entry name" value="GAF domain-like"/>
    <property type="match status" value="1"/>
</dbReference>
<keyword evidence="4" id="KW-0808">Transferase</keyword>
<dbReference type="SUPFAM" id="SSF55785">
    <property type="entry name" value="PYP-like sensor domain (PAS domain)"/>
    <property type="match status" value="3"/>
</dbReference>
<evidence type="ECO:0000256" key="7">
    <source>
        <dbReference type="SAM" id="MobiDB-lite"/>
    </source>
</evidence>
<evidence type="ECO:0000313" key="12">
    <source>
        <dbReference type="Proteomes" id="UP000073816"/>
    </source>
</evidence>
<dbReference type="InterPro" id="IPR029016">
    <property type="entry name" value="GAF-like_dom_sf"/>
</dbReference>
<proteinExistence type="predicted"/>
<evidence type="ECO:0000256" key="6">
    <source>
        <dbReference type="SAM" id="Coils"/>
    </source>
</evidence>
<dbReference type="PROSITE" id="PS50112">
    <property type="entry name" value="PAS"/>
    <property type="match status" value="1"/>
</dbReference>
<dbReference type="CDD" id="cd00082">
    <property type="entry name" value="HisKA"/>
    <property type="match status" value="1"/>
</dbReference>
<dbReference type="Gene3D" id="2.10.70.100">
    <property type="match status" value="1"/>
</dbReference>
<dbReference type="NCBIfam" id="TIGR00229">
    <property type="entry name" value="sensory_box"/>
    <property type="match status" value="3"/>
</dbReference>
<dbReference type="SMART" id="SM00065">
    <property type="entry name" value="GAF"/>
    <property type="match status" value="1"/>
</dbReference>
<dbReference type="Pfam" id="PF00512">
    <property type="entry name" value="HisKA"/>
    <property type="match status" value="1"/>
</dbReference>
<feature type="domain" description="PAC" evidence="10">
    <location>
        <begin position="759"/>
        <end position="811"/>
    </location>
</feature>
<dbReference type="FunFam" id="3.30.565.10:FF:000006">
    <property type="entry name" value="Sensor histidine kinase WalK"/>
    <property type="match status" value="1"/>
</dbReference>
<dbReference type="PROSITE" id="PS50109">
    <property type="entry name" value="HIS_KIN"/>
    <property type="match status" value="1"/>
</dbReference>
<dbReference type="InterPro" id="IPR003018">
    <property type="entry name" value="GAF"/>
</dbReference>
<reference evidence="12" key="1">
    <citation type="submission" date="2015-09" db="EMBL/GenBank/DDBJ databases">
        <title>Complete sequence of Algoriphagus sp. M8-2.</title>
        <authorList>
            <person name="Shintani M."/>
        </authorList>
    </citation>
    <scope>NUCLEOTIDE SEQUENCE [LARGE SCALE GENOMIC DNA]</scope>
    <source>
        <strain evidence="12">M8-2</strain>
    </source>
</reference>
<dbReference type="Pfam" id="PF02518">
    <property type="entry name" value="HATPase_c"/>
    <property type="match status" value="1"/>
</dbReference>
<evidence type="ECO:0000259" key="10">
    <source>
        <dbReference type="PROSITE" id="PS50113"/>
    </source>
</evidence>
<evidence type="ECO:0000256" key="1">
    <source>
        <dbReference type="ARBA" id="ARBA00000085"/>
    </source>
</evidence>
<dbReference type="EC" id="2.7.13.3" evidence="2"/>
<keyword evidence="5" id="KW-0418">Kinase</keyword>
<feature type="domain" description="PAS" evidence="9">
    <location>
        <begin position="573"/>
        <end position="633"/>
    </location>
</feature>
<dbReference type="PRINTS" id="PR00344">
    <property type="entry name" value="BCTRLSENSOR"/>
</dbReference>
<dbReference type="InterPro" id="IPR036097">
    <property type="entry name" value="HisK_dim/P_sf"/>
</dbReference>
<dbReference type="Gene3D" id="1.10.287.130">
    <property type="match status" value="1"/>
</dbReference>
<dbReference type="SUPFAM" id="SSF47384">
    <property type="entry name" value="Homodimeric domain of signal transducing histidine kinase"/>
    <property type="match status" value="1"/>
</dbReference>
<evidence type="ECO:0000259" key="8">
    <source>
        <dbReference type="PROSITE" id="PS50109"/>
    </source>
</evidence>
<dbReference type="GO" id="GO:0000155">
    <property type="term" value="F:phosphorelay sensor kinase activity"/>
    <property type="evidence" value="ECO:0007669"/>
    <property type="project" value="InterPro"/>
</dbReference>
<evidence type="ECO:0000313" key="11">
    <source>
        <dbReference type="EMBL" id="AMQ57360.1"/>
    </source>
</evidence>
<dbReference type="Pfam" id="PF01590">
    <property type="entry name" value="GAF"/>
    <property type="match status" value="1"/>
</dbReference>
<dbReference type="Gene3D" id="3.30.450.40">
    <property type="match status" value="1"/>
</dbReference>
<feature type="coiled-coil region" evidence="6">
    <location>
        <begin position="802"/>
        <end position="833"/>
    </location>
</feature>
<dbReference type="Pfam" id="PF08447">
    <property type="entry name" value="PAS_3"/>
    <property type="match status" value="2"/>
</dbReference>
<dbReference type="PATRIC" id="fig|1727163.4.peg.2716"/>
<dbReference type="SMART" id="SM00086">
    <property type="entry name" value="PAC"/>
    <property type="match status" value="2"/>
</dbReference>
<dbReference type="SMART" id="SM00388">
    <property type="entry name" value="HisKA"/>
    <property type="match status" value="1"/>
</dbReference>
<dbReference type="InterPro" id="IPR052162">
    <property type="entry name" value="Sensor_kinase/Photoreceptor"/>
</dbReference>
<dbReference type="Proteomes" id="UP000073816">
    <property type="component" value="Chromosome"/>
</dbReference>
<dbReference type="InterPro" id="IPR004358">
    <property type="entry name" value="Sig_transdc_His_kin-like_C"/>
</dbReference>
<dbReference type="Gene3D" id="3.30.450.20">
    <property type="entry name" value="PAS domain"/>
    <property type="match status" value="4"/>
</dbReference>
<feature type="domain" description="Histidine kinase" evidence="8">
    <location>
        <begin position="836"/>
        <end position="1048"/>
    </location>
</feature>
<organism evidence="11 12">
    <name type="scientific">Algoriphagus sanaruensis</name>
    <dbReference type="NCBI Taxonomy" id="1727163"/>
    <lineage>
        <taxon>Bacteria</taxon>
        <taxon>Pseudomonadati</taxon>
        <taxon>Bacteroidota</taxon>
        <taxon>Cytophagia</taxon>
        <taxon>Cytophagales</taxon>
        <taxon>Cyclobacteriaceae</taxon>
        <taxon>Algoriphagus</taxon>
    </lineage>
</organism>
<dbReference type="InterPro" id="IPR013655">
    <property type="entry name" value="PAS_fold_3"/>
</dbReference>
<evidence type="ECO:0000256" key="3">
    <source>
        <dbReference type="ARBA" id="ARBA00022553"/>
    </source>
</evidence>
<dbReference type="Gene3D" id="3.30.565.10">
    <property type="entry name" value="Histidine kinase-like ATPase, C-terminal domain"/>
    <property type="match status" value="1"/>
</dbReference>
<evidence type="ECO:0000256" key="5">
    <source>
        <dbReference type="ARBA" id="ARBA00022777"/>
    </source>
</evidence>
<evidence type="ECO:0000256" key="4">
    <source>
        <dbReference type="ARBA" id="ARBA00022679"/>
    </source>
</evidence>
<dbReference type="OrthoDB" id="905895at2"/>